<dbReference type="Pfam" id="PF01343">
    <property type="entry name" value="Peptidase_S49"/>
    <property type="match status" value="2"/>
</dbReference>
<dbReference type="Proteomes" id="UP001314263">
    <property type="component" value="Unassembled WGS sequence"/>
</dbReference>
<dbReference type="GO" id="GO:0006508">
    <property type="term" value="P:proteolysis"/>
    <property type="evidence" value="ECO:0007669"/>
    <property type="project" value="UniProtKB-KW"/>
</dbReference>
<dbReference type="InterPro" id="IPR047217">
    <property type="entry name" value="S49_SppA_67K_type_N"/>
</dbReference>
<dbReference type="AlphaFoldDB" id="A0AAV1IIT4"/>
<feature type="domain" description="Peptidase S49" evidence="6">
    <location>
        <begin position="187"/>
        <end position="337"/>
    </location>
</feature>
<evidence type="ECO:0000313" key="8">
    <source>
        <dbReference type="Proteomes" id="UP001314263"/>
    </source>
</evidence>
<evidence type="ECO:0000256" key="3">
    <source>
        <dbReference type="ARBA" id="ARBA00022801"/>
    </source>
</evidence>
<reference evidence="7 8" key="1">
    <citation type="submission" date="2023-10" db="EMBL/GenBank/DDBJ databases">
        <authorList>
            <person name="Maclean D."/>
            <person name="Macfadyen A."/>
        </authorList>
    </citation>
    <scope>NUCLEOTIDE SEQUENCE [LARGE SCALE GENOMIC DNA]</scope>
</reference>
<evidence type="ECO:0000256" key="1">
    <source>
        <dbReference type="ARBA" id="ARBA00008683"/>
    </source>
</evidence>
<comment type="caution">
    <text evidence="7">The sequence shown here is derived from an EMBL/GenBank/DDBJ whole genome shotgun (WGS) entry which is preliminary data.</text>
</comment>
<dbReference type="CDD" id="cd07023">
    <property type="entry name" value="S49_Sppa_N_C"/>
    <property type="match status" value="1"/>
</dbReference>
<dbReference type="GO" id="GO:0008236">
    <property type="term" value="F:serine-type peptidase activity"/>
    <property type="evidence" value="ECO:0007669"/>
    <property type="project" value="UniProtKB-KW"/>
</dbReference>
<dbReference type="EMBL" id="CAUYUE010000016">
    <property type="protein sequence ID" value="CAK0787029.1"/>
    <property type="molecule type" value="Genomic_DNA"/>
</dbReference>
<evidence type="ECO:0000256" key="4">
    <source>
        <dbReference type="ARBA" id="ARBA00022825"/>
    </source>
</evidence>
<evidence type="ECO:0000256" key="5">
    <source>
        <dbReference type="SAM" id="MobiDB-lite"/>
    </source>
</evidence>
<feature type="compositionally biased region" description="Polar residues" evidence="5">
    <location>
        <begin position="67"/>
        <end position="80"/>
    </location>
</feature>
<feature type="domain" description="Peptidase S49" evidence="6">
    <location>
        <begin position="435"/>
        <end position="584"/>
    </location>
</feature>
<accession>A0AAV1IIT4</accession>
<gene>
    <name evidence="7" type="ORF">CVIRNUC_010245</name>
</gene>
<sequence length="673" mass="73070">MQVRAHLPTCAVRIIPVVPFHSTHLTTGLNRVSRHRRGAALLNRERCRRSLYCHAEASPSTTEEKQSTATRTASDQALQNGTVELPSGKLTYAAPTGMQKFATSLRLIRALPWRRFKKGSVLVLELGGGITEKRQGRFGDAKSMPQIVSALKKAAYDPRISGIYLKMSPLSAGWAKLQEIRQYIEFFRQSGKFSIAYMAQGGEKEYYVASACEEVYIPESASLSLRGLAVAGTFLRGALEKVGVDPNIKRIGKYKSAGDQLLRRDMSEPQREQLTAILDDLYEGFTQQTAASRGKTAQEVEAMLDRGIYRNEDFVEGGWVSALRYEDEVLRDLEKRTDSKPDKLKAIGLKKYASVSATAFGLVGKKRLAVIRAAGAIVGGSGGSPAGGTITAAELVRQIRLVASNKAFSGLILRVDSPGGDALASDLIWRELRVLAEKKPVIASMGDVAASGGYYLSMAASKIVAEQLTITGSIGVITGKFNLEQLYGKIGYAKELISKGRYAELLADNREFTEEEDEYFSEQAQYAYESFRDKAALSRGMQPEHMQQHAQGRVWSGKRALEVGLVDALGGLSRAVAIAKQQLKIPDSENVALVELSREQMSPLMLLSGGASASFAADIIKVVLSLASEGGVLQLLTHGCRGPSMQMLGLDSGLKPMAIMPDVKVQGASELLH</sequence>
<evidence type="ECO:0000313" key="7">
    <source>
        <dbReference type="EMBL" id="CAK0787029.1"/>
    </source>
</evidence>
<dbReference type="SUPFAM" id="SSF52096">
    <property type="entry name" value="ClpP/crotonase"/>
    <property type="match status" value="2"/>
</dbReference>
<evidence type="ECO:0000259" key="6">
    <source>
        <dbReference type="Pfam" id="PF01343"/>
    </source>
</evidence>
<name>A0AAV1IIT4_9CHLO</name>
<dbReference type="Gene3D" id="3.90.226.10">
    <property type="entry name" value="2-enoyl-CoA Hydratase, Chain A, domain 1"/>
    <property type="match status" value="2"/>
</dbReference>
<dbReference type="PANTHER" id="PTHR33209:SF1">
    <property type="entry name" value="PEPTIDASE S49 DOMAIN-CONTAINING PROTEIN"/>
    <property type="match status" value="1"/>
</dbReference>
<keyword evidence="2" id="KW-0645">Protease</keyword>
<evidence type="ECO:0000256" key="2">
    <source>
        <dbReference type="ARBA" id="ARBA00022670"/>
    </source>
</evidence>
<feature type="region of interest" description="Disordered" evidence="5">
    <location>
        <begin position="56"/>
        <end position="80"/>
    </location>
</feature>
<dbReference type="InterPro" id="IPR047272">
    <property type="entry name" value="S49_SppA_C"/>
</dbReference>
<comment type="similarity">
    <text evidence="1">Belongs to the peptidase S49 family.</text>
</comment>
<keyword evidence="8" id="KW-1185">Reference proteome</keyword>
<dbReference type="InterPro" id="IPR029045">
    <property type="entry name" value="ClpP/crotonase-like_dom_sf"/>
</dbReference>
<organism evidence="7 8">
    <name type="scientific">Coccomyxa viridis</name>
    <dbReference type="NCBI Taxonomy" id="1274662"/>
    <lineage>
        <taxon>Eukaryota</taxon>
        <taxon>Viridiplantae</taxon>
        <taxon>Chlorophyta</taxon>
        <taxon>core chlorophytes</taxon>
        <taxon>Trebouxiophyceae</taxon>
        <taxon>Trebouxiophyceae incertae sedis</taxon>
        <taxon>Coccomyxaceae</taxon>
        <taxon>Coccomyxa</taxon>
    </lineage>
</organism>
<keyword evidence="3" id="KW-0378">Hydrolase</keyword>
<protein>
    <recommendedName>
        <fullName evidence="6">Peptidase S49 domain-containing protein</fullName>
    </recommendedName>
</protein>
<dbReference type="PANTHER" id="PTHR33209">
    <property type="entry name" value="PROTEASE 4"/>
    <property type="match status" value="1"/>
</dbReference>
<dbReference type="CDD" id="cd07018">
    <property type="entry name" value="S49_SppA_67K_type"/>
    <property type="match status" value="1"/>
</dbReference>
<keyword evidence="4" id="KW-0720">Serine protease</keyword>
<proteinExistence type="inferred from homology"/>
<dbReference type="Gene3D" id="6.20.330.10">
    <property type="match status" value="2"/>
</dbReference>
<dbReference type="NCBIfam" id="TIGR00706">
    <property type="entry name" value="SppA_dom"/>
    <property type="match status" value="1"/>
</dbReference>
<dbReference type="InterPro" id="IPR004635">
    <property type="entry name" value="Pept_S49_SppA"/>
</dbReference>
<dbReference type="InterPro" id="IPR002142">
    <property type="entry name" value="Peptidase_S49"/>
</dbReference>